<accession>A0A2P2PUL4</accession>
<reference evidence="1" key="1">
    <citation type="submission" date="2018-02" db="EMBL/GenBank/DDBJ databases">
        <title>Rhizophora mucronata_Transcriptome.</title>
        <authorList>
            <person name="Meera S.P."/>
            <person name="Sreeshan A."/>
            <person name="Augustine A."/>
        </authorList>
    </citation>
    <scope>NUCLEOTIDE SEQUENCE</scope>
    <source>
        <tissue evidence="1">Leaf</tissue>
    </source>
</reference>
<sequence length="26" mass="3032">MLPIIFCPLQFIASFPMFSKTTLRND</sequence>
<evidence type="ECO:0000313" key="1">
    <source>
        <dbReference type="EMBL" id="MBX58442.1"/>
    </source>
</evidence>
<dbReference type="AlphaFoldDB" id="A0A2P2PUL4"/>
<name>A0A2P2PUL4_RHIMU</name>
<protein>
    <submittedName>
        <fullName evidence="1">Uncharacterized protein</fullName>
    </submittedName>
</protein>
<proteinExistence type="predicted"/>
<dbReference type="EMBL" id="GGEC01077958">
    <property type="protein sequence ID" value="MBX58442.1"/>
    <property type="molecule type" value="Transcribed_RNA"/>
</dbReference>
<organism evidence="1">
    <name type="scientific">Rhizophora mucronata</name>
    <name type="common">Asiatic mangrove</name>
    <dbReference type="NCBI Taxonomy" id="61149"/>
    <lineage>
        <taxon>Eukaryota</taxon>
        <taxon>Viridiplantae</taxon>
        <taxon>Streptophyta</taxon>
        <taxon>Embryophyta</taxon>
        <taxon>Tracheophyta</taxon>
        <taxon>Spermatophyta</taxon>
        <taxon>Magnoliopsida</taxon>
        <taxon>eudicotyledons</taxon>
        <taxon>Gunneridae</taxon>
        <taxon>Pentapetalae</taxon>
        <taxon>rosids</taxon>
        <taxon>fabids</taxon>
        <taxon>Malpighiales</taxon>
        <taxon>Rhizophoraceae</taxon>
        <taxon>Rhizophora</taxon>
    </lineage>
</organism>